<dbReference type="InterPro" id="IPR017907">
    <property type="entry name" value="Znf_RING_CS"/>
</dbReference>
<feature type="compositionally biased region" description="Low complexity" evidence="5">
    <location>
        <begin position="1"/>
        <end position="14"/>
    </location>
</feature>
<feature type="compositionally biased region" description="Polar residues" evidence="5">
    <location>
        <begin position="91"/>
        <end position="109"/>
    </location>
</feature>
<feature type="compositionally biased region" description="Polar residues" evidence="5">
    <location>
        <begin position="25"/>
        <end position="35"/>
    </location>
</feature>
<name>A0A6A6HMW2_VIRVR</name>
<dbReference type="PROSITE" id="PS00518">
    <property type="entry name" value="ZF_RING_1"/>
    <property type="match status" value="1"/>
</dbReference>
<evidence type="ECO:0000256" key="5">
    <source>
        <dbReference type="SAM" id="MobiDB-lite"/>
    </source>
</evidence>
<feature type="region of interest" description="Disordered" evidence="5">
    <location>
        <begin position="90"/>
        <end position="157"/>
    </location>
</feature>
<gene>
    <name evidence="7" type="ORF">EV356DRAFT_563496</name>
</gene>
<dbReference type="EMBL" id="ML991774">
    <property type="protein sequence ID" value="KAF2238790.1"/>
    <property type="molecule type" value="Genomic_DNA"/>
</dbReference>
<dbReference type="GO" id="GO:0008270">
    <property type="term" value="F:zinc ion binding"/>
    <property type="evidence" value="ECO:0007669"/>
    <property type="project" value="UniProtKB-KW"/>
</dbReference>
<keyword evidence="1" id="KW-0479">Metal-binding</keyword>
<keyword evidence="8" id="KW-1185">Reference proteome</keyword>
<evidence type="ECO:0000256" key="1">
    <source>
        <dbReference type="ARBA" id="ARBA00022723"/>
    </source>
</evidence>
<evidence type="ECO:0000313" key="8">
    <source>
        <dbReference type="Proteomes" id="UP000800092"/>
    </source>
</evidence>
<evidence type="ECO:0000256" key="2">
    <source>
        <dbReference type="ARBA" id="ARBA00022771"/>
    </source>
</evidence>
<dbReference type="GO" id="GO:0061630">
    <property type="term" value="F:ubiquitin protein ligase activity"/>
    <property type="evidence" value="ECO:0007669"/>
    <property type="project" value="InterPro"/>
</dbReference>
<evidence type="ECO:0000256" key="4">
    <source>
        <dbReference type="PROSITE-ProRule" id="PRU00175"/>
    </source>
</evidence>
<dbReference type="GO" id="GO:0006511">
    <property type="term" value="P:ubiquitin-dependent protein catabolic process"/>
    <property type="evidence" value="ECO:0007669"/>
    <property type="project" value="TreeGrafter"/>
</dbReference>
<dbReference type="PANTHER" id="PTHR47094:SF1">
    <property type="entry name" value="RING-TYPE E3 UBIQUITIN TRANSFERASE"/>
    <property type="match status" value="1"/>
</dbReference>
<dbReference type="Proteomes" id="UP000800092">
    <property type="component" value="Unassembled WGS sequence"/>
</dbReference>
<dbReference type="SMART" id="SM00184">
    <property type="entry name" value="RING"/>
    <property type="match status" value="1"/>
</dbReference>
<dbReference type="AlphaFoldDB" id="A0A6A6HMW2"/>
<dbReference type="GO" id="GO:0032183">
    <property type="term" value="F:SUMO binding"/>
    <property type="evidence" value="ECO:0007669"/>
    <property type="project" value="TreeGrafter"/>
</dbReference>
<feature type="region of interest" description="Disordered" evidence="5">
    <location>
        <begin position="50"/>
        <end position="75"/>
    </location>
</feature>
<proteinExistence type="predicted"/>
<dbReference type="OrthoDB" id="6270329at2759"/>
<dbReference type="GO" id="GO:0140082">
    <property type="term" value="F:SUMO-ubiquitin ligase activity"/>
    <property type="evidence" value="ECO:0007669"/>
    <property type="project" value="TreeGrafter"/>
</dbReference>
<evidence type="ECO:0000313" key="7">
    <source>
        <dbReference type="EMBL" id="KAF2238790.1"/>
    </source>
</evidence>
<protein>
    <recommendedName>
        <fullName evidence="6">RING-type domain-containing protein</fullName>
    </recommendedName>
</protein>
<feature type="domain" description="RING-type" evidence="6">
    <location>
        <begin position="202"/>
        <end position="249"/>
    </location>
</feature>
<dbReference type="InterPro" id="IPR001841">
    <property type="entry name" value="Znf_RING"/>
</dbReference>
<dbReference type="PANTHER" id="PTHR47094">
    <property type="entry name" value="ELFLESS, ISOFORM B"/>
    <property type="match status" value="1"/>
</dbReference>
<keyword evidence="3" id="KW-0862">Zinc</keyword>
<organism evidence="7 8">
    <name type="scientific">Viridothelium virens</name>
    <name type="common">Speckled blister lichen</name>
    <name type="synonym">Trypethelium virens</name>
    <dbReference type="NCBI Taxonomy" id="1048519"/>
    <lineage>
        <taxon>Eukaryota</taxon>
        <taxon>Fungi</taxon>
        <taxon>Dikarya</taxon>
        <taxon>Ascomycota</taxon>
        <taxon>Pezizomycotina</taxon>
        <taxon>Dothideomycetes</taxon>
        <taxon>Dothideomycetes incertae sedis</taxon>
        <taxon>Trypetheliales</taxon>
        <taxon>Trypetheliaceae</taxon>
        <taxon>Viridothelium</taxon>
    </lineage>
</organism>
<dbReference type="PROSITE" id="PS50089">
    <property type="entry name" value="ZF_RING_2"/>
    <property type="match status" value="1"/>
</dbReference>
<dbReference type="InterPro" id="IPR013083">
    <property type="entry name" value="Znf_RING/FYVE/PHD"/>
</dbReference>
<dbReference type="SUPFAM" id="SSF57850">
    <property type="entry name" value="RING/U-box"/>
    <property type="match status" value="1"/>
</dbReference>
<dbReference type="GO" id="GO:0033768">
    <property type="term" value="C:SUMO-targeted ubiquitin ligase complex"/>
    <property type="evidence" value="ECO:0007669"/>
    <property type="project" value="TreeGrafter"/>
</dbReference>
<reference evidence="7" key="1">
    <citation type="journal article" date="2020" name="Stud. Mycol.">
        <title>101 Dothideomycetes genomes: a test case for predicting lifestyles and emergence of pathogens.</title>
        <authorList>
            <person name="Haridas S."/>
            <person name="Albert R."/>
            <person name="Binder M."/>
            <person name="Bloem J."/>
            <person name="Labutti K."/>
            <person name="Salamov A."/>
            <person name="Andreopoulos B."/>
            <person name="Baker S."/>
            <person name="Barry K."/>
            <person name="Bills G."/>
            <person name="Bluhm B."/>
            <person name="Cannon C."/>
            <person name="Castanera R."/>
            <person name="Culley D."/>
            <person name="Daum C."/>
            <person name="Ezra D."/>
            <person name="Gonzalez J."/>
            <person name="Henrissat B."/>
            <person name="Kuo A."/>
            <person name="Liang C."/>
            <person name="Lipzen A."/>
            <person name="Lutzoni F."/>
            <person name="Magnuson J."/>
            <person name="Mondo S."/>
            <person name="Nolan M."/>
            <person name="Ohm R."/>
            <person name="Pangilinan J."/>
            <person name="Park H.-J."/>
            <person name="Ramirez L."/>
            <person name="Alfaro M."/>
            <person name="Sun H."/>
            <person name="Tritt A."/>
            <person name="Yoshinaga Y."/>
            <person name="Zwiers L.-H."/>
            <person name="Turgeon B."/>
            <person name="Goodwin S."/>
            <person name="Spatafora J."/>
            <person name="Crous P."/>
            <person name="Grigoriev I."/>
        </authorList>
    </citation>
    <scope>NUCLEOTIDE SEQUENCE</scope>
    <source>
        <strain evidence="7">Tuck. ex Michener</strain>
    </source>
</reference>
<feature type="region of interest" description="Disordered" evidence="5">
    <location>
        <begin position="1"/>
        <end position="38"/>
    </location>
</feature>
<dbReference type="Pfam" id="PF13920">
    <property type="entry name" value="zf-C3HC4_3"/>
    <property type="match status" value="1"/>
</dbReference>
<evidence type="ECO:0000259" key="6">
    <source>
        <dbReference type="PROSITE" id="PS50089"/>
    </source>
</evidence>
<accession>A0A6A6HMW2</accession>
<sequence>MDIRDSASSQSASSHTSLPRRRPSHTQSQFSNFPRSESFRQLPPVLQNYILPSSAASSRDSESSPTIRPTFEGSSYDSIQLPSFAEITGFRDTTGSPLGFDQSQPSLSWSDLLDPGSESDYLGMAPRKAPKRAAEASSSSPNKRMRKDSVPGLQRNADRSIEELDLVEEDTALADTLKKQRQQQVALQEDSRKPTKLSKISCIICMETPTNLTATSCGHLFCYECLMQALNFSARNGGDGRRGMCPVCRKVVSRVKKDDIIPLEIMKKGLATQPKRSSSSGT</sequence>
<dbReference type="InterPro" id="IPR049627">
    <property type="entry name" value="SLX8"/>
</dbReference>
<evidence type="ECO:0000256" key="3">
    <source>
        <dbReference type="ARBA" id="ARBA00022833"/>
    </source>
</evidence>
<dbReference type="Gene3D" id="3.30.40.10">
    <property type="entry name" value="Zinc/RING finger domain, C3HC4 (zinc finger)"/>
    <property type="match status" value="1"/>
</dbReference>
<keyword evidence="2 4" id="KW-0863">Zinc-finger</keyword>